<dbReference type="EMBL" id="BARW01034518">
    <property type="protein sequence ID" value="GAJ07277.1"/>
    <property type="molecule type" value="Genomic_DNA"/>
</dbReference>
<sequence length="211" mass="22499">MKLIPAAPPSSIPGRTPGLDILSAGRQFALVESPPAEDETPPGEATEESLKTTEYQQFVEMGKITGVVPLALIEQVATHIWRGGDYLDLDWVWKGLTEMGIRPDLARRWFHSWRSFLHQPIPSTLASEVGGTPRPGGEKAATKTEAIGKGKRDYILGSNDTPINVGEGLGDLDYDDAVRLSTVRAAAQARGGATVQAGQPGTPGSMADEVV</sequence>
<comment type="caution">
    <text evidence="2">The sequence shown here is derived from an EMBL/GenBank/DDBJ whole genome shotgun (WGS) entry which is preliminary data.</text>
</comment>
<accession>X1UUH5</accession>
<feature type="region of interest" description="Disordered" evidence="1">
    <location>
        <begin position="188"/>
        <end position="211"/>
    </location>
</feature>
<proteinExistence type="predicted"/>
<protein>
    <submittedName>
        <fullName evidence="2">Uncharacterized protein</fullName>
    </submittedName>
</protein>
<evidence type="ECO:0000313" key="2">
    <source>
        <dbReference type="EMBL" id="GAJ07277.1"/>
    </source>
</evidence>
<name>X1UUH5_9ZZZZ</name>
<reference evidence="2" key="1">
    <citation type="journal article" date="2014" name="Front. Microbiol.">
        <title>High frequency of phylogenetically diverse reductive dehalogenase-homologous genes in deep subseafloor sedimentary metagenomes.</title>
        <authorList>
            <person name="Kawai M."/>
            <person name="Futagami T."/>
            <person name="Toyoda A."/>
            <person name="Takaki Y."/>
            <person name="Nishi S."/>
            <person name="Hori S."/>
            <person name="Arai W."/>
            <person name="Tsubouchi T."/>
            <person name="Morono Y."/>
            <person name="Uchiyama I."/>
            <person name="Ito T."/>
            <person name="Fujiyama A."/>
            <person name="Inagaki F."/>
            <person name="Takami H."/>
        </authorList>
    </citation>
    <scope>NUCLEOTIDE SEQUENCE</scope>
    <source>
        <strain evidence="2">Expedition CK06-06</strain>
    </source>
</reference>
<evidence type="ECO:0000256" key="1">
    <source>
        <dbReference type="SAM" id="MobiDB-lite"/>
    </source>
</evidence>
<feature type="non-terminal residue" evidence="2">
    <location>
        <position position="211"/>
    </location>
</feature>
<feature type="compositionally biased region" description="Basic and acidic residues" evidence="1">
    <location>
        <begin position="136"/>
        <end position="145"/>
    </location>
</feature>
<gene>
    <name evidence="2" type="ORF">S12H4_54082</name>
</gene>
<feature type="region of interest" description="Disordered" evidence="1">
    <location>
        <begin position="125"/>
        <end position="145"/>
    </location>
</feature>
<organism evidence="2">
    <name type="scientific">marine sediment metagenome</name>
    <dbReference type="NCBI Taxonomy" id="412755"/>
    <lineage>
        <taxon>unclassified sequences</taxon>
        <taxon>metagenomes</taxon>
        <taxon>ecological metagenomes</taxon>
    </lineage>
</organism>
<dbReference type="AlphaFoldDB" id="X1UUH5"/>